<evidence type="ECO:0000259" key="2">
    <source>
        <dbReference type="Pfam" id="PF00174"/>
    </source>
</evidence>
<reference evidence="3" key="1">
    <citation type="submission" date="2022-05" db="EMBL/GenBank/DDBJ databases">
        <title>An RpoN-dependent PEP-CTERM gene is involved in floc formation of an Aquincola tertiaricarbonis strain.</title>
        <authorList>
            <person name="Qiu D."/>
            <person name="Xia M."/>
        </authorList>
    </citation>
    <scope>NUCLEOTIDE SEQUENCE</scope>
    <source>
        <strain evidence="3">RN12</strain>
    </source>
</reference>
<dbReference type="Pfam" id="PF00174">
    <property type="entry name" value="Oxidored_molyb"/>
    <property type="match status" value="1"/>
</dbReference>
<gene>
    <name evidence="3" type="ORF">MW290_18035</name>
</gene>
<proteinExistence type="predicted"/>
<dbReference type="PROSITE" id="PS51257">
    <property type="entry name" value="PROKAR_LIPOPROTEIN"/>
    <property type="match status" value="1"/>
</dbReference>
<keyword evidence="4" id="KW-1185">Reference proteome</keyword>
<evidence type="ECO:0000313" key="4">
    <source>
        <dbReference type="Proteomes" id="UP001056201"/>
    </source>
</evidence>
<feature type="chain" id="PRO_5046093308" evidence="1">
    <location>
        <begin position="25"/>
        <end position="170"/>
    </location>
</feature>
<keyword evidence="1" id="KW-0732">Signal</keyword>
<dbReference type="SUPFAM" id="SSF56524">
    <property type="entry name" value="Oxidoreductase molybdopterin-binding domain"/>
    <property type="match status" value="1"/>
</dbReference>
<organism evidence="3 4">
    <name type="scientific">Aquincola tertiaricarbonis</name>
    <dbReference type="NCBI Taxonomy" id="391953"/>
    <lineage>
        <taxon>Bacteria</taxon>
        <taxon>Pseudomonadati</taxon>
        <taxon>Pseudomonadota</taxon>
        <taxon>Betaproteobacteria</taxon>
        <taxon>Burkholderiales</taxon>
        <taxon>Sphaerotilaceae</taxon>
        <taxon>Aquincola</taxon>
    </lineage>
</organism>
<dbReference type="Proteomes" id="UP001056201">
    <property type="component" value="Chromosome 2"/>
</dbReference>
<sequence>MLLLRRRAALLTGLALGCAGLSRAQALEAPGSDVLLTITGRLRRPNQPGQAAFDMPMLQRLPQTEIVTRTPWYATPRSFSGPLVRDVMAAAGARGDKVQAVALNDYRVEIPFDDLMRYDVVLATLLDGKPMQVRDKGPLFIMYPFDRRPELRTAVYFSRCAWQLVKLEVQ</sequence>
<feature type="domain" description="Oxidoreductase molybdopterin-binding" evidence="2">
    <location>
        <begin position="67"/>
        <end position="139"/>
    </location>
</feature>
<name>A0ABY4SC26_AQUTE</name>
<dbReference type="Gene3D" id="3.90.420.10">
    <property type="entry name" value="Oxidoreductase, molybdopterin-binding domain"/>
    <property type="match status" value="1"/>
</dbReference>
<feature type="signal peptide" evidence="1">
    <location>
        <begin position="1"/>
        <end position="24"/>
    </location>
</feature>
<dbReference type="InterPro" id="IPR000572">
    <property type="entry name" value="OxRdtase_Mopterin-bd_dom"/>
</dbReference>
<protein>
    <submittedName>
        <fullName evidence="3">Molybdopterin-dependent oxidoreductase</fullName>
    </submittedName>
</protein>
<dbReference type="EMBL" id="CP097636">
    <property type="protein sequence ID" value="URI10882.1"/>
    <property type="molecule type" value="Genomic_DNA"/>
</dbReference>
<evidence type="ECO:0000256" key="1">
    <source>
        <dbReference type="SAM" id="SignalP"/>
    </source>
</evidence>
<accession>A0ABY4SC26</accession>
<dbReference type="RefSeq" id="WP_250199085.1">
    <property type="nucleotide sequence ID" value="NZ_CP097636.1"/>
</dbReference>
<evidence type="ECO:0000313" key="3">
    <source>
        <dbReference type="EMBL" id="URI10882.1"/>
    </source>
</evidence>
<dbReference type="InterPro" id="IPR036374">
    <property type="entry name" value="OxRdtase_Mopterin-bd_sf"/>
</dbReference>